<evidence type="ECO:0000256" key="1">
    <source>
        <dbReference type="ARBA" id="ARBA00004052"/>
    </source>
</evidence>
<comment type="catalytic activity">
    <reaction evidence="10 11">
        <text>N(6)-[(R)-dihydrolipoyl]-L-lysyl-[protein] + succinyl-CoA = N(6)-[(R)-S(8)-succinyldihydrolipoyl]-L-lysyl-[protein] + CoA</text>
        <dbReference type="Rhea" id="RHEA:15213"/>
        <dbReference type="Rhea" id="RHEA-COMP:10475"/>
        <dbReference type="Rhea" id="RHEA-COMP:20092"/>
        <dbReference type="ChEBI" id="CHEBI:57287"/>
        <dbReference type="ChEBI" id="CHEBI:57292"/>
        <dbReference type="ChEBI" id="CHEBI:83100"/>
        <dbReference type="ChEBI" id="CHEBI:83120"/>
        <dbReference type="EC" id="2.3.1.61"/>
    </reaction>
</comment>
<evidence type="ECO:0000256" key="2">
    <source>
        <dbReference type="ARBA" id="ARBA00005145"/>
    </source>
</evidence>
<proteinExistence type="inferred from homology"/>
<dbReference type="GO" id="GO:0004149">
    <property type="term" value="F:dihydrolipoyllysine-residue succinyltransferase activity"/>
    <property type="evidence" value="ECO:0007669"/>
    <property type="project" value="UniProtKB-UniRule"/>
</dbReference>
<comment type="similarity">
    <text evidence="3 11">Belongs to the 2-oxoacid dehydrogenase family.</text>
</comment>
<dbReference type="Pfam" id="PF02817">
    <property type="entry name" value="E3_binding"/>
    <property type="match status" value="1"/>
</dbReference>
<comment type="caution">
    <text evidence="15">The sequence shown here is derived from an EMBL/GenBank/DDBJ whole genome shotgun (WGS) entry which is preliminary data.</text>
</comment>
<evidence type="ECO:0000313" key="15">
    <source>
        <dbReference type="EMBL" id="ENO13834.1"/>
    </source>
</evidence>
<evidence type="ECO:0000256" key="10">
    <source>
        <dbReference type="ARBA" id="ARBA00052761"/>
    </source>
</evidence>
<dbReference type="EC" id="2.3.1.61" evidence="4 11"/>
<dbReference type="RefSeq" id="WP_004582055.1">
    <property type="nucleotide sequence ID" value="NZ_AP028878.1"/>
</dbReference>
<reference evidence="15 16" key="1">
    <citation type="journal article" date="2013" name="Genome Announc.">
        <title>Genome Sequence of the Polycyclic Aromatic Hydrocarbon-Degrading Bacterium Strain Marinobacter nanhaiticus D15-8WT.</title>
        <authorList>
            <person name="Cui Z."/>
            <person name="Gao W."/>
            <person name="Li Q."/>
            <person name="Xu G."/>
            <person name="Zheng L."/>
        </authorList>
    </citation>
    <scope>NUCLEOTIDE SEQUENCE [LARGE SCALE GENOMIC DNA]</scope>
    <source>
        <strain evidence="15 16">D15-8W</strain>
    </source>
</reference>
<dbReference type="PROSITE" id="PS51826">
    <property type="entry name" value="PSBD"/>
    <property type="match status" value="1"/>
</dbReference>
<dbReference type="PANTHER" id="PTHR43416:SF5">
    <property type="entry name" value="DIHYDROLIPOYLLYSINE-RESIDUE SUCCINYLTRANSFERASE COMPONENT OF 2-OXOGLUTARATE DEHYDROGENASE COMPLEX, MITOCHONDRIAL"/>
    <property type="match status" value="1"/>
</dbReference>
<gene>
    <name evidence="15" type="ORF">J057_20600</name>
</gene>
<evidence type="ECO:0000256" key="11">
    <source>
        <dbReference type="RuleBase" id="RU361138"/>
    </source>
</evidence>
<dbReference type="OrthoDB" id="9805770at2"/>
<dbReference type="FunFam" id="3.30.559.10:FF:000007">
    <property type="entry name" value="Dihydrolipoamide acetyltransferase component of pyruvate dehydrogenase complex"/>
    <property type="match status" value="1"/>
</dbReference>
<comment type="function">
    <text evidence="1 11">E2 component of the 2-oxoglutarate dehydrogenase (OGDH) complex which catalyzes the second step in the conversion of 2-oxoglutarate to succinyl-CoA and CO(2).</text>
</comment>
<dbReference type="InterPro" id="IPR000089">
    <property type="entry name" value="Biotin_lipoyl"/>
</dbReference>
<dbReference type="GO" id="GO:0033512">
    <property type="term" value="P:L-lysine catabolic process to acetyl-CoA via saccharopine"/>
    <property type="evidence" value="ECO:0007669"/>
    <property type="project" value="UniProtKB-UniRule"/>
</dbReference>
<sequence length="422" mass="45116">MSTEIKAPIFPESVAEGTVATWHKKPGEACERDELIVDIETDKVVLEVVAPADGVIEEIIKDEGDTVESGEVVGKFKEGAAASGGSAKTSSEDSQEEQKGGPAGSESKSEASNEKSSGGEAILSPAARKLADENDVDPNAVQGTGKDGRVTKEDVQKHIESGGKKADEAPSVSSAPATSEVPTADISAGERAEKRVPMTRLRASIAKRLVSAQQNAAMLTTFNEVNMKPVMELRKQYKDSFEKRHGIKLGFMSFFAKAATEALKRFPAVNASIDGNDMVYHGYQDIGVAVSTDRGLVVPVVRDVDGLGLADIEKKIVEYGTKAKNGKLGIEEMTGGTFTITNGGIFGSLISTPILNPPQTAILGMHKIQERPMAVNGQVEILPMMYLALSYDHRMIDGKEAVQFLVAIKEMIEDPTRILLDV</sequence>
<dbReference type="PROSITE" id="PS50968">
    <property type="entry name" value="BIOTINYL_LIPOYL"/>
    <property type="match status" value="1"/>
</dbReference>
<dbReference type="PANTHER" id="PTHR43416">
    <property type="entry name" value="DIHYDROLIPOYLLYSINE-RESIDUE SUCCINYLTRANSFERASE COMPONENT OF 2-OXOGLUTARATE DEHYDROGENASE COMPLEX, MITOCHONDRIAL-RELATED"/>
    <property type="match status" value="1"/>
</dbReference>
<dbReference type="GO" id="GO:0006099">
    <property type="term" value="P:tricarboxylic acid cycle"/>
    <property type="evidence" value="ECO:0007669"/>
    <property type="project" value="UniProtKB-UniRule"/>
</dbReference>
<dbReference type="HOGENOM" id="CLU_016733_0_0_6"/>
<evidence type="ECO:0000259" key="14">
    <source>
        <dbReference type="PROSITE" id="PS51826"/>
    </source>
</evidence>
<dbReference type="SUPFAM" id="SSF51230">
    <property type="entry name" value="Single hybrid motif"/>
    <property type="match status" value="1"/>
</dbReference>
<feature type="domain" description="Lipoyl-binding" evidence="13">
    <location>
        <begin position="2"/>
        <end position="77"/>
    </location>
</feature>
<name>N6W144_9GAMM</name>
<comment type="cofactor">
    <cofactor evidence="11">
        <name>(R)-lipoate</name>
        <dbReference type="ChEBI" id="CHEBI:83088"/>
    </cofactor>
    <text evidence="11">Binds 1 lipoyl cofactor covalently.</text>
</comment>
<evidence type="ECO:0000256" key="12">
    <source>
        <dbReference type="SAM" id="MobiDB-lite"/>
    </source>
</evidence>
<dbReference type="Proteomes" id="UP000013165">
    <property type="component" value="Unassembled WGS sequence"/>
</dbReference>
<evidence type="ECO:0000313" key="16">
    <source>
        <dbReference type="Proteomes" id="UP000013165"/>
    </source>
</evidence>
<evidence type="ECO:0000256" key="3">
    <source>
        <dbReference type="ARBA" id="ARBA00007317"/>
    </source>
</evidence>
<dbReference type="InterPro" id="IPR050537">
    <property type="entry name" value="2-oxoacid_dehydrogenase"/>
</dbReference>
<evidence type="ECO:0000259" key="13">
    <source>
        <dbReference type="PROSITE" id="PS50968"/>
    </source>
</evidence>
<keyword evidence="6 11" id="KW-0816">Tricarboxylic acid cycle</keyword>
<evidence type="ECO:0000256" key="4">
    <source>
        <dbReference type="ARBA" id="ARBA00012945"/>
    </source>
</evidence>
<keyword evidence="7 11" id="KW-0808">Transferase</keyword>
<dbReference type="InterPro" id="IPR001078">
    <property type="entry name" value="2-oxoacid_DH_actylTfrase"/>
</dbReference>
<evidence type="ECO:0000256" key="5">
    <source>
        <dbReference type="ARBA" id="ARBA00019511"/>
    </source>
</evidence>
<feature type="region of interest" description="Disordered" evidence="12">
    <location>
        <begin position="79"/>
        <end position="195"/>
    </location>
</feature>
<dbReference type="InterPro" id="IPR011053">
    <property type="entry name" value="Single_hybrid_motif"/>
</dbReference>
<dbReference type="Gene3D" id="4.10.320.10">
    <property type="entry name" value="E3-binding domain"/>
    <property type="match status" value="1"/>
</dbReference>
<dbReference type="InterPro" id="IPR004167">
    <property type="entry name" value="PSBD"/>
</dbReference>
<dbReference type="CDD" id="cd06849">
    <property type="entry name" value="lipoyl_domain"/>
    <property type="match status" value="1"/>
</dbReference>
<dbReference type="InterPro" id="IPR023213">
    <property type="entry name" value="CAT-like_dom_sf"/>
</dbReference>
<evidence type="ECO:0000256" key="8">
    <source>
        <dbReference type="ARBA" id="ARBA00022823"/>
    </source>
</evidence>
<dbReference type="eggNOG" id="COG0508">
    <property type="taxonomic scope" value="Bacteria"/>
</dbReference>
<dbReference type="Gene3D" id="2.40.50.100">
    <property type="match status" value="1"/>
</dbReference>
<protein>
    <recommendedName>
        <fullName evidence="5 11">Dihydrolipoyllysine-residue succinyltransferase component of 2-oxoglutarate dehydrogenase complex</fullName>
        <ecNumber evidence="4 11">2.3.1.61</ecNumber>
    </recommendedName>
    <alternativeName>
        <fullName evidence="11">2-oxoglutarate dehydrogenase complex component E2</fullName>
    </alternativeName>
</protein>
<dbReference type="GO" id="GO:0045252">
    <property type="term" value="C:oxoglutarate dehydrogenase complex"/>
    <property type="evidence" value="ECO:0007669"/>
    <property type="project" value="UniProtKB-UniRule"/>
</dbReference>
<evidence type="ECO:0000256" key="7">
    <source>
        <dbReference type="ARBA" id="ARBA00022679"/>
    </source>
</evidence>
<dbReference type="NCBIfam" id="TIGR01347">
    <property type="entry name" value="sucB"/>
    <property type="match status" value="1"/>
</dbReference>
<accession>N6W144</accession>
<comment type="pathway">
    <text evidence="2 11">Amino-acid degradation; L-lysine degradation via saccharopine pathway; glutaryl-CoA from L-lysine: step 6/6.</text>
</comment>
<feature type="compositionally biased region" description="Low complexity" evidence="12">
    <location>
        <begin position="79"/>
        <end position="89"/>
    </location>
</feature>
<dbReference type="Pfam" id="PF00364">
    <property type="entry name" value="Biotin_lipoyl"/>
    <property type="match status" value="1"/>
</dbReference>
<dbReference type="Gene3D" id="3.30.559.10">
    <property type="entry name" value="Chloramphenicol acetyltransferase-like domain"/>
    <property type="match status" value="1"/>
</dbReference>
<dbReference type="UniPathway" id="UPA00868">
    <property type="reaction ID" value="UER00840"/>
</dbReference>
<feature type="compositionally biased region" description="Basic and acidic residues" evidence="12">
    <location>
        <begin position="146"/>
        <end position="168"/>
    </location>
</feature>
<dbReference type="NCBIfam" id="NF004309">
    <property type="entry name" value="PRK05704.1"/>
    <property type="match status" value="1"/>
</dbReference>
<keyword evidence="9 11" id="KW-0012">Acyltransferase</keyword>
<dbReference type="STRING" id="626887.J057_20600"/>
<feature type="domain" description="Peripheral subunit-binding (PSBD)" evidence="14">
    <location>
        <begin position="122"/>
        <end position="159"/>
    </location>
</feature>
<keyword evidence="16" id="KW-1185">Reference proteome</keyword>
<dbReference type="SUPFAM" id="SSF52777">
    <property type="entry name" value="CoA-dependent acyltransferases"/>
    <property type="match status" value="1"/>
</dbReference>
<dbReference type="EMBL" id="APLQ01000014">
    <property type="protein sequence ID" value="ENO13834.1"/>
    <property type="molecule type" value="Genomic_DNA"/>
</dbReference>
<dbReference type="InterPro" id="IPR036625">
    <property type="entry name" value="E3-bd_dom_sf"/>
</dbReference>
<organism evidence="15 16">
    <name type="scientific">Marinobacter nanhaiticus D15-8W</name>
    <dbReference type="NCBI Taxonomy" id="626887"/>
    <lineage>
        <taxon>Bacteria</taxon>
        <taxon>Pseudomonadati</taxon>
        <taxon>Pseudomonadota</taxon>
        <taxon>Gammaproteobacteria</taxon>
        <taxon>Pseudomonadales</taxon>
        <taxon>Marinobacteraceae</taxon>
        <taxon>Marinobacter</taxon>
    </lineage>
</organism>
<dbReference type="AlphaFoldDB" id="N6W144"/>
<evidence type="ECO:0000256" key="6">
    <source>
        <dbReference type="ARBA" id="ARBA00022532"/>
    </source>
</evidence>
<evidence type="ECO:0000256" key="9">
    <source>
        <dbReference type="ARBA" id="ARBA00023315"/>
    </source>
</evidence>
<dbReference type="InterPro" id="IPR006255">
    <property type="entry name" value="SucB"/>
</dbReference>
<keyword evidence="8 11" id="KW-0450">Lipoyl</keyword>
<dbReference type="SUPFAM" id="SSF47005">
    <property type="entry name" value="Peripheral subunit-binding domain of 2-oxo acid dehydrogenase complex"/>
    <property type="match status" value="1"/>
</dbReference>
<dbReference type="PATRIC" id="fig|626887.3.peg.4123"/>
<feature type="compositionally biased region" description="Polar residues" evidence="12">
    <location>
        <begin position="171"/>
        <end position="181"/>
    </location>
</feature>
<dbReference type="GO" id="GO:0005829">
    <property type="term" value="C:cytosol"/>
    <property type="evidence" value="ECO:0007669"/>
    <property type="project" value="TreeGrafter"/>
</dbReference>
<dbReference type="Pfam" id="PF00198">
    <property type="entry name" value="2-oxoacid_dh"/>
    <property type="match status" value="1"/>
</dbReference>